<evidence type="ECO:0000313" key="2">
    <source>
        <dbReference type="WBParaSite" id="ES5_v2.g29750.t1"/>
    </source>
</evidence>
<name>A0AC34GJI0_9BILA</name>
<evidence type="ECO:0000313" key="1">
    <source>
        <dbReference type="Proteomes" id="UP000887579"/>
    </source>
</evidence>
<accession>A0AC34GJI0</accession>
<organism evidence="1 2">
    <name type="scientific">Panagrolaimus sp. ES5</name>
    <dbReference type="NCBI Taxonomy" id="591445"/>
    <lineage>
        <taxon>Eukaryota</taxon>
        <taxon>Metazoa</taxon>
        <taxon>Ecdysozoa</taxon>
        <taxon>Nematoda</taxon>
        <taxon>Chromadorea</taxon>
        <taxon>Rhabditida</taxon>
        <taxon>Tylenchina</taxon>
        <taxon>Panagrolaimomorpha</taxon>
        <taxon>Panagrolaimoidea</taxon>
        <taxon>Panagrolaimidae</taxon>
        <taxon>Panagrolaimus</taxon>
    </lineage>
</organism>
<dbReference type="Proteomes" id="UP000887579">
    <property type="component" value="Unplaced"/>
</dbReference>
<dbReference type="WBParaSite" id="ES5_v2.g29750.t1">
    <property type="protein sequence ID" value="ES5_v2.g29750.t1"/>
    <property type="gene ID" value="ES5_v2.g29750"/>
</dbReference>
<sequence length="67" mass="7350">MPKSDANAVKDDDDVSPRKGLPGLFRFNNMVFGIGDCSDVGGFLDESEEEDSETTLERDEYDDGCTP</sequence>
<proteinExistence type="predicted"/>
<reference evidence="2" key="1">
    <citation type="submission" date="2022-11" db="UniProtKB">
        <authorList>
            <consortium name="WormBaseParasite"/>
        </authorList>
    </citation>
    <scope>IDENTIFICATION</scope>
</reference>
<protein>
    <submittedName>
        <fullName evidence="2">Uncharacterized protein</fullName>
    </submittedName>
</protein>